<organism evidence="2 3">
    <name type="scientific">Larinioides sclopetarius</name>
    <dbReference type="NCBI Taxonomy" id="280406"/>
    <lineage>
        <taxon>Eukaryota</taxon>
        <taxon>Metazoa</taxon>
        <taxon>Ecdysozoa</taxon>
        <taxon>Arthropoda</taxon>
        <taxon>Chelicerata</taxon>
        <taxon>Arachnida</taxon>
        <taxon>Araneae</taxon>
        <taxon>Araneomorphae</taxon>
        <taxon>Entelegynae</taxon>
        <taxon>Araneoidea</taxon>
        <taxon>Araneidae</taxon>
        <taxon>Larinioides</taxon>
    </lineage>
</organism>
<feature type="region of interest" description="Disordered" evidence="1">
    <location>
        <begin position="1"/>
        <end position="110"/>
    </location>
</feature>
<comment type="caution">
    <text evidence="2">The sequence shown here is derived from an EMBL/GenBank/DDBJ whole genome shotgun (WGS) entry which is preliminary data.</text>
</comment>
<dbReference type="Proteomes" id="UP001497382">
    <property type="component" value="Unassembled WGS sequence"/>
</dbReference>
<gene>
    <name evidence="2" type="ORF">LARSCL_LOCUS20570</name>
</gene>
<dbReference type="AlphaFoldDB" id="A0AAV2BNN8"/>
<reference evidence="2 3" key="1">
    <citation type="submission" date="2024-04" db="EMBL/GenBank/DDBJ databases">
        <authorList>
            <person name="Rising A."/>
            <person name="Reimegard J."/>
            <person name="Sonavane S."/>
            <person name="Akerstrom W."/>
            <person name="Nylinder S."/>
            <person name="Hedman E."/>
            <person name="Kallberg Y."/>
        </authorList>
    </citation>
    <scope>NUCLEOTIDE SEQUENCE [LARGE SCALE GENOMIC DNA]</scope>
</reference>
<sequence length="110" mass="12511">MASYSKLEDESLGDVSDNKILTGKRPPTVDRKTKVQASKSVKRGRKKSKITKEQPLAKKSKDHGPKKAKETCKFDLKETRVKKISSPTLSQYSSESEYENPEREKLSYFS</sequence>
<feature type="compositionally biased region" description="Basic and acidic residues" evidence="1">
    <location>
        <begin position="100"/>
        <end position="110"/>
    </location>
</feature>
<proteinExistence type="predicted"/>
<protein>
    <submittedName>
        <fullName evidence="2">Uncharacterized protein</fullName>
    </submittedName>
</protein>
<accession>A0AAV2BNN8</accession>
<evidence type="ECO:0000256" key="1">
    <source>
        <dbReference type="SAM" id="MobiDB-lite"/>
    </source>
</evidence>
<feature type="compositionally biased region" description="Basic and acidic residues" evidence="1">
    <location>
        <begin position="62"/>
        <end position="81"/>
    </location>
</feature>
<dbReference type="EMBL" id="CAXIEN010000445">
    <property type="protein sequence ID" value="CAL1297895.1"/>
    <property type="molecule type" value="Genomic_DNA"/>
</dbReference>
<evidence type="ECO:0000313" key="2">
    <source>
        <dbReference type="EMBL" id="CAL1297895.1"/>
    </source>
</evidence>
<evidence type="ECO:0000313" key="3">
    <source>
        <dbReference type="Proteomes" id="UP001497382"/>
    </source>
</evidence>
<feature type="compositionally biased region" description="Polar residues" evidence="1">
    <location>
        <begin position="85"/>
        <end position="95"/>
    </location>
</feature>
<name>A0AAV2BNN8_9ARAC</name>
<keyword evidence="3" id="KW-1185">Reference proteome</keyword>
<feature type="compositionally biased region" description="Basic residues" evidence="1">
    <location>
        <begin position="40"/>
        <end position="49"/>
    </location>
</feature>